<keyword evidence="2" id="KW-1185">Reference proteome</keyword>
<dbReference type="AlphaFoldDB" id="A0A9P6A7Z5"/>
<protein>
    <submittedName>
        <fullName evidence="1">Uncharacterized protein</fullName>
    </submittedName>
</protein>
<comment type="caution">
    <text evidence="1">The sequence shown here is derived from an EMBL/GenBank/DDBJ whole genome shotgun (WGS) entry which is preliminary data.</text>
</comment>
<reference evidence="1" key="1">
    <citation type="submission" date="2020-11" db="EMBL/GenBank/DDBJ databases">
        <authorList>
            <consortium name="DOE Joint Genome Institute"/>
            <person name="Ahrendt S."/>
            <person name="Riley R."/>
            <person name="Andreopoulos W."/>
            <person name="Labutti K."/>
            <person name="Pangilinan J."/>
            <person name="Ruiz-Duenas F.J."/>
            <person name="Barrasa J.M."/>
            <person name="Sanchez-Garcia M."/>
            <person name="Camarero S."/>
            <person name="Miyauchi S."/>
            <person name="Serrano A."/>
            <person name="Linde D."/>
            <person name="Babiker R."/>
            <person name="Drula E."/>
            <person name="Ayuso-Fernandez I."/>
            <person name="Pacheco R."/>
            <person name="Padilla G."/>
            <person name="Ferreira P."/>
            <person name="Barriuso J."/>
            <person name="Kellner H."/>
            <person name="Castanera R."/>
            <person name="Alfaro M."/>
            <person name="Ramirez L."/>
            <person name="Pisabarro A.G."/>
            <person name="Kuo A."/>
            <person name="Tritt A."/>
            <person name="Lipzen A."/>
            <person name="He G."/>
            <person name="Yan M."/>
            <person name="Ng V."/>
            <person name="Cullen D."/>
            <person name="Martin F."/>
            <person name="Rosso M.-N."/>
            <person name="Henrissat B."/>
            <person name="Hibbett D."/>
            <person name="Martinez A.T."/>
            <person name="Grigoriev I.V."/>
        </authorList>
    </citation>
    <scope>NUCLEOTIDE SEQUENCE</scope>
    <source>
        <strain evidence="1">ATCC 90797</strain>
    </source>
</reference>
<proteinExistence type="predicted"/>
<accession>A0A9P6A7Z5</accession>
<name>A0A9P6A7Z5_PLEER</name>
<sequence length="81" mass="8985">MLLGRLPPTSKFACQPLAAPLFLRTYAPYPPSTSSAVSGPCARFSFGDIFTVLYPALYLRHHLIINHPDTISIHFHPHPSI</sequence>
<organism evidence="1 2">
    <name type="scientific">Pleurotus eryngii</name>
    <name type="common">Boletus of the steppes</name>
    <dbReference type="NCBI Taxonomy" id="5323"/>
    <lineage>
        <taxon>Eukaryota</taxon>
        <taxon>Fungi</taxon>
        <taxon>Dikarya</taxon>
        <taxon>Basidiomycota</taxon>
        <taxon>Agaricomycotina</taxon>
        <taxon>Agaricomycetes</taxon>
        <taxon>Agaricomycetidae</taxon>
        <taxon>Agaricales</taxon>
        <taxon>Pleurotineae</taxon>
        <taxon>Pleurotaceae</taxon>
        <taxon>Pleurotus</taxon>
    </lineage>
</organism>
<evidence type="ECO:0000313" key="1">
    <source>
        <dbReference type="EMBL" id="KAF9501259.1"/>
    </source>
</evidence>
<dbReference type="EMBL" id="MU154524">
    <property type="protein sequence ID" value="KAF9501259.1"/>
    <property type="molecule type" value="Genomic_DNA"/>
</dbReference>
<gene>
    <name evidence="1" type="ORF">BDN71DRAFT_852833</name>
</gene>
<dbReference type="Proteomes" id="UP000807025">
    <property type="component" value="Unassembled WGS sequence"/>
</dbReference>
<evidence type="ECO:0000313" key="2">
    <source>
        <dbReference type="Proteomes" id="UP000807025"/>
    </source>
</evidence>